<dbReference type="PANTHER" id="PTHR43394">
    <property type="entry name" value="ATP-DEPENDENT PERMEASE MDL1, MITOCHONDRIAL"/>
    <property type="match status" value="1"/>
</dbReference>
<dbReference type="GO" id="GO:0005524">
    <property type="term" value="F:ATP binding"/>
    <property type="evidence" value="ECO:0007669"/>
    <property type="project" value="UniProtKB-KW"/>
</dbReference>
<accession>A0AAJ5VTI3</accession>
<name>A0AAJ5VTI3_9HYPH</name>
<dbReference type="InterPro" id="IPR039421">
    <property type="entry name" value="Type_1_exporter"/>
</dbReference>
<evidence type="ECO:0000313" key="11">
    <source>
        <dbReference type="EMBL" id="WEK03645.1"/>
    </source>
</evidence>
<dbReference type="EMBL" id="CP119312">
    <property type="protein sequence ID" value="WEK03645.1"/>
    <property type="molecule type" value="Genomic_DNA"/>
</dbReference>
<evidence type="ECO:0000256" key="6">
    <source>
        <dbReference type="ARBA" id="ARBA00022989"/>
    </source>
</evidence>
<proteinExistence type="inferred from homology"/>
<dbReference type="InterPro" id="IPR003593">
    <property type="entry name" value="AAA+_ATPase"/>
</dbReference>
<keyword evidence="4" id="KW-0547">Nucleotide-binding</keyword>
<reference evidence="11" key="1">
    <citation type="submission" date="2023-03" db="EMBL/GenBank/DDBJ databases">
        <title>Andean soil-derived lignocellulolytic bacterial consortium as a source of novel taxa and putative plastic-active enzymes.</title>
        <authorList>
            <person name="Diaz-Garcia L."/>
            <person name="Chuvochina M."/>
            <person name="Feuerriegel G."/>
            <person name="Bunk B."/>
            <person name="Sproer C."/>
            <person name="Streit W.R."/>
            <person name="Rodriguez L.M."/>
            <person name="Overmann J."/>
            <person name="Jimenez D.J."/>
        </authorList>
    </citation>
    <scope>NUCLEOTIDE SEQUENCE</scope>
    <source>
        <strain evidence="11">MAG 4196</strain>
    </source>
</reference>
<dbReference type="GO" id="GO:0005886">
    <property type="term" value="C:plasma membrane"/>
    <property type="evidence" value="ECO:0007669"/>
    <property type="project" value="UniProtKB-SubCell"/>
</dbReference>
<organism evidence="11 12">
    <name type="scientific">Candidatus Devosia phytovorans</name>
    <dbReference type="NCBI Taxonomy" id="3121372"/>
    <lineage>
        <taxon>Bacteria</taxon>
        <taxon>Pseudomonadati</taxon>
        <taxon>Pseudomonadota</taxon>
        <taxon>Alphaproteobacteria</taxon>
        <taxon>Hyphomicrobiales</taxon>
        <taxon>Devosiaceae</taxon>
        <taxon>Devosia</taxon>
    </lineage>
</organism>
<keyword evidence="6 8" id="KW-1133">Transmembrane helix</keyword>
<evidence type="ECO:0000259" key="10">
    <source>
        <dbReference type="PROSITE" id="PS50929"/>
    </source>
</evidence>
<dbReference type="PROSITE" id="PS00211">
    <property type="entry name" value="ABC_TRANSPORTER_1"/>
    <property type="match status" value="1"/>
</dbReference>
<dbReference type="InterPro" id="IPR003439">
    <property type="entry name" value="ABC_transporter-like_ATP-bd"/>
</dbReference>
<feature type="transmembrane region" description="Helical" evidence="8">
    <location>
        <begin position="159"/>
        <end position="177"/>
    </location>
</feature>
<dbReference type="Pfam" id="PF00664">
    <property type="entry name" value="ABC_membrane"/>
    <property type="match status" value="1"/>
</dbReference>
<protein>
    <submittedName>
        <fullName evidence="11">Type I secretion system permease/ATPase</fullName>
    </submittedName>
</protein>
<keyword evidence="5" id="KW-0067">ATP-binding</keyword>
<dbReference type="InterPro" id="IPR011527">
    <property type="entry name" value="ABC1_TM_dom"/>
</dbReference>
<dbReference type="InterPro" id="IPR010128">
    <property type="entry name" value="ATPase_T1SS_PrtD-like"/>
</dbReference>
<feature type="domain" description="ABC transmembrane type-1" evidence="10">
    <location>
        <begin position="28"/>
        <end position="303"/>
    </location>
</feature>
<evidence type="ECO:0000259" key="9">
    <source>
        <dbReference type="PROSITE" id="PS50893"/>
    </source>
</evidence>
<dbReference type="Gene3D" id="1.20.1560.10">
    <property type="entry name" value="ABC transporter type 1, transmembrane domain"/>
    <property type="match status" value="1"/>
</dbReference>
<comment type="subcellular location">
    <subcellularLocation>
        <location evidence="1">Cell membrane</location>
        <topology evidence="1">Multi-pass membrane protein</topology>
    </subcellularLocation>
</comment>
<comment type="similarity">
    <text evidence="2">Belongs to the ABC transporter superfamily.</text>
</comment>
<feature type="transmembrane region" description="Helical" evidence="8">
    <location>
        <begin position="250"/>
        <end position="268"/>
    </location>
</feature>
<dbReference type="PANTHER" id="PTHR43394:SF1">
    <property type="entry name" value="ATP-BINDING CASSETTE SUB-FAMILY B MEMBER 10, MITOCHONDRIAL"/>
    <property type="match status" value="1"/>
</dbReference>
<evidence type="ECO:0000256" key="4">
    <source>
        <dbReference type="ARBA" id="ARBA00022741"/>
    </source>
</evidence>
<dbReference type="InterPro" id="IPR036640">
    <property type="entry name" value="ABC1_TM_sf"/>
</dbReference>
<evidence type="ECO:0000313" key="12">
    <source>
        <dbReference type="Proteomes" id="UP001217476"/>
    </source>
</evidence>
<keyword evidence="7 8" id="KW-0472">Membrane</keyword>
<dbReference type="GO" id="GO:0030253">
    <property type="term" value="P:protein secretion by the type I secretion system"/>
    <property type="evidence" value="ECO:0007669"/>
    <property type="project" value="InterPro"/>
</dbReference>
<dbReference type="SMART" id="SM00382">
    <property type="entry name" value="AAA"/>
    <property type="match status" value="1"/>
</dbReference>
<evidence type="ECO:0000256" key="2">
    <source>
        <dbReference type="ARBA" id="ARBA00005417"/>
    </source>
</evidence>
<dbReference type="GO" id="GO:0016887">
    <property type="term" value="F:ATP hydrolysis activity"/>
    <property type="evidence" value="ECO:0007669"/>
    <property type="project" value="InterPro"/>
</dbReference>
<dbReference type="GO" id="GO:0030256">
    <property type="term" value="C:type I protein secretion system complex"/>
    <property type="evidence" value="ECO:0007669"/>
    <property type="project" value="InterPro"/>
</dbReference>
<evidence type="ECO:0000256" key="3">
    <source>
        <dbReference type="ARBA" id="ARBA00022692"/>
    </source>
</evidence>
<dbReference type="NCBIfam" id="TIGR01842">
    <property type="entry name" value="type_I_sec_PrtD"/>
    <property type="match status" value="1"/>
</dbReference>
<dbReference type="Proteomes" id="UP001217476">
    <property type="component" value="Chromosome"/>
</dbReference>
<feature type="transmembrane region" description="Helical" evidence="8">
    <location>
        <begin position="21"/>
        <end position="42"/>
    </location>
</feature>
<dbReference type="SUPFAM" id="SSF52540">
    <property type="entry name" value="P-loop containing nucleoside triphosphate hydrolases"/>
    <property type="match status" value="1"/>
</dbReference>
<feature type="transmembrane region" description="Helical" evidence="8">
    <location>
        <begin position="131"/>
        <end position="153"/>
    </location>
</feature>
<evidence type="ECO:0000256" key="1">
    <source>
        <dbReference type="ARBA" id="ARBA00004651"/>
    </source>
</evidence>
<dbReference type="Pfam" id="PF00005">
    <property type="entry name" value="ABC_tran"/>
    <property type="match status" value="1"/>
</dbReference>
<dbReference type="Gene3D" id="3.40.50.300">
    <property type="entry name" value="P-loop containing nucleotide triphosphate hydrolases"/>
    <property type="match status" value="1"/>
</dbReference>
<evidence type="ECO:0000256" key="8">
    <source>
        <dbReference type="SAM" id="Phobius"/>
    </source>
</evidence>
<dbReference type="InterPro" id="IPR027417">
    <property type="entry name" value="P-loop_NTPase"/>
</dbReference>
<evidence type="ECO:0000256" key="5">
    <source>
        <dbReference type="ARBA" id="ARBA00022840"/>
    </source>
</evidence>
<dbReference type="InterPro" id="IPR017871">
    <property type="entry name" value="ABC_transporter-like_CS"/>
</dbReference>
<gene>
    <name evidence="11" type="ORF">P0Y65_15815</name>
</gene>
<keyword evidence="3 8" id="KW-0812">Transmembrane</keyword>
<evidence type="ECO:0000256" key="7">
    <source>
        <dbReference type="ARBA" id="ARBA00023136"/>
    </source>
</evidence>
<dbReference type="AlphaFoldDB" id="A0AAJ5VTI3"/>
<dbReference type="PROSITE" id="PS50929">
    <property type="entry name" value="ABC_TM1F"/>
    <property type="match status" value="1"/>
</dbReference>
<dbReference type="PROSITE" id="PS50893">
    <property type="entry name" value="ABC_TRANSPORTER_2"/>
    <property type="match status" value="1"/>
</dbReference>
<feature type="domain" description="ABC transporter" evidence="9">
    <location>
        <begin position="334"/>
        <end position="569"/>
    </location>
</feature>
<sequence length="576" mass="61751">MGRPKYTSGHQSMVAHARRSIFHGLLYVGILSAFLNALQLLVPLYMLQVHDRVLNSRSLDTLTMLTILVAGGLLLYGFLEYIRSTGMLTLGAQFVRQLNLPLIESSLRSSMGEGSSRATQALRDLSELRGFFATGAAGAPMEAIWSPIFMLTLTAFHPIYGLISLVSAVLIVSLNLIGDLVSRSLLKDANMAQIEVAASVGGSLRQADAIDAMGMMRDLGRRWQSSQNHADHMFDMGMRRNKVIAAASKVVRYGMQVAALGVGAILIIDHLITPGTMMAASILMARTLQPFDSMIENWRQWNNATAAWSRIQSLLGSEAVDRETNPVPTPTGDLVVERLTYAVPGSSTALLKGLDFSLSPGEALGIVGPSATGKSTLARLLVGVLRPNSGGVFLGGHNAFTSERNSFGAAVGYLPQSVSLIEGTILDNISRLREGDPAEVIRAARMSGVHEMIGRLPLGYDTTTGDMRLTLSGGQKQRIGIARAVYGKPRLVVMDEPNANLDAEGEQALLRVIDQLKADGAIVIIIAHRPAILQSVDKLLLLQKDQGWQLGPTAAISAIIGGGIGEDRVAMIGNRK</sequence>
<dbReference type="SUPFAM" id="SSF90123">
    <property type="entry name" value="ABC transporter transmembrane region"/>
    <property type="match status" value="1"/>
</dbReference>
<feature type="transmembrane region" description="Helical" evidence="8">
    <location>
        <begin position="62"/>
        <end position="79"/>
    </location>
</feature>
<dbReference type="GO" id="GO:0015421">
    <property type="term" value="F:ABC-type oligopeptide transporter activity"/>
    <property type="evidence" value="ECO:0007669"/>
    <property type="project" value="TreeGrafter"/>
</dbReference>